<keyword evidence="1" id="KW-1133">Transmembrane helix</keyword>
<feature type="transmembrane region" description="Helical" evidence="1">
    <location>
        <begin position="87"/>
        <end position="111"/>
    </location>
</feature>
<organism evidence="2 3">
    <name type="scientific">Yersinia mollaretii</name>
    <dbReference type="NCBI Taxonomy" id="33060"/>
    <lineage>
        <taxon>Bacteria</taxon>
        <taxon>Pseudomonadati</taxon>
        <taxon>Pseudomonadota</taxon>
        <taxon>Gammaproteobacteria</taxon>
        <taxon>Enterobacterales</taxon>
        <taxon>Yersiniaceae</taxon>
        <taxon>Yersinia</taxon>
    </lineage>
</organism>
<evidence type="ECO:0000313" key="3">
    <source>
        <dbReference type="Proteomes" id="UP000712947"/>
    </source>
</evidence>
<dbReference type="EMBL" id="JAASAI010000013">
    <property type="protein sequence ID" value="NIL23473.1"/>
    <property type="molecule type" value="Genomic_DNA"/>
</dbReference>
<reference evidence="2" key="1">
    <citation type="submission" date="2020-03" db="EMBL/GenBank/DDBJ databases">
        <authorList>
            <person name="Kislichkina A."/>
            <person name="Dentovskaya S."/>
            <person name="Shaikhutdinov R."/>
            <person name="Ivanov S."/>
            <person name="Sizova A."/>
            <person name="Solomentsev V."/>
            <person name="Bogun A."/>
        </authorList>
    </citation>
    <scope>NUCLEOTIDE SEQUENCE</scope>
    <source>
        <strain evidence="2">SCPM-O-B-7610</strain>
    </source>
</reference>
<protein>
    <submittedName>
        <fullName evidence="2">Uncharacterized protein</fullName>
    </submittedName>
</protein>
<evidence type="ECO:0000256" key="1">
    <source>
        <dbReference type="SAM" id="Phobius"/>
    </source>
</evidence>
<evidence type="ECO:0000313" key="2">
    <source>
        <dbReference type="EMBL" id="NIL23473.1"/>
    </source>
</evidence>
<accession>A0AA44I0A6</accession>
<feature type="transmembrane region" description="Helical" evidence="1">
    <location>
        <begin position="26"/>
        <end position="53"/>
    </location>
</feature>
<feature type="transmembrane region" description="Helical" evidence="1">
    <location>
        <begin position="65"/>
        <end position="81"/>
    </location>
</feature>
<gene>
    <name evidence="2" type="ORF">HB991_13260</name>
</gene>
<dbReference type="RefSeq" id="WP_049613160.1">
    <property type="nucleotide sequence ID" value="NZ_CABHYO010000023.1"/>
</dbReference>
<name>A0AA44I0A6_YERMO</name>
<comment type="caution">
    <text evidence="2">The sequence shown here is derived from an EMBL/GenBank/DDBJ whole genome shotgun (WGS) entry which is preliminary data.</text>
</comment>
<sequence length="120" mass="13794">MQEKSDKPIPRAWVTARANVSVVRPIFWWIGILLLGGGITALGIYLAGSTVVLSSWLQQVKFPLFLWRLTLYAIVAGLWFHRVRAALLWQASLPSIVYRLEIMMVSLMLLIEFTNYRWGM</sequence>
<keyword evidence="1" id="KW-0812">Transmembrane</keyword>
<dbReference type="AlphaFoldDB" id="A0AA44I0A6"/>
<keyword evidence="1" id="KW-0472">Membrane</keyword>
<proteinExistence type="predicted"/>
<dbReference type="Proteomes" id="UP000712947">
    <property type="component" value="Unassembled WGS sequence"/>
</dbReference>